<sequence>MEAARARGVHLGRPRKLTDKQCAMIETLLRNRHRGQTARQIAEQFGVDRTTMYRALREHALARPGSESAVSSPRRDSKKR</sequence>
<reference evidence="4" key="1">
    <citation type="journal article" date="2019" name="Int. J. Syst. Evol. Microbiol.">
        <title>The Global Catalogue of Microorganisms (GCM) 10K type strain sequencing project: providing services to taxonomists for standard genome sequencing and annotation.</title>
        <authorList>
            <consortium name="The Broad Institute Genomics Platform"/>
            <consortium name="The Broad Institute Genome Sequencing Center for Infectious Disease"/>
            <person name="Wu L."/>
            <person name="Ma J."/>
        </authorList>
    </citation>
    <scope>NUCLEOTIDE SEQUENCE [LARGE SCALE GENOMIC DNA]</scope>
    <source>
        <strain evidence="4">CCUG 58760</strain>
    </source>
</reference>
<dbReference type="CDD" id="cd00569">
    <property type="entry name" value="HTH_Hin_like"/>
    <property type="match status" value="1"/>
</dbReference>
<dbReference type="Proteomes" id="UP001596166">
    <property type="component" value="Unassembled WGS sequence"/>
</dbReference>
<gene>
    <name evidence="3" type="ORF">ACFPMG_34770</name>
</gene>
<comment type="caution">
    <text evidence="3">The sequence shown here is derived from an EMBL/GenBank/DDBJ whole genome shotgun (WGS) entry which is preliminary data.</text>
</comment>
<feature type="region of interest" description="Disordered" evidence="1">
    <location>
        <begin position="59"/>
        <end position="80"/>
    </location>
</feature>
<organism evidence="3 4">
    <name type="scientific">Azospirillum himalayense</name>
    <dbReference type="NCBI Taxonomy" id="654847"/>
    <lineage>
        <taxon>Bacteria</taxon>
        <taxon>Pseudomonadati</taxon>
        <taxon>Pseudomonadota</taxon>
        <taxon>Alphaproteobacteria</taxon>
        <taxon>Rhodospirillales</taxon>
        <taxon>Azospirillaceae</taxon>
        <taxon>Azospirillum</taxon>
    </lineage>
</organism>
<accession>A0ABW0GIZ5</accession>
<name>A0ABW0GIZ5_9PROT</name>
<feature type="domain" description="Resolvase HTH" evidence="2">
    <location>
        <begin position="12"/>
        <end position="57"/>
    </location>
</feature>
<dbReference type="RefSeq" id="WP_377000866.1">
    <property type="nucleotide sequence ID" value="NZ_JBHSLC010000122.1"/>
</dbReference>
<proteinExistence type="predicted"/>
<protein>
    <submittedName>
        <fullName evidence="3">Helix-turn-helix domain-containing protein</fullName>
    </submittedName>
</protein>
<keyword evidence="4" id="KW-1185">Reference proteome</keyword>
<evidence type="ECO:0000313" key="3">
    <source>
        <dbReference type="EMBL" id="MFC5360168.1"/>
    </source>
</evidence>
<evidence type="ECO:0000259" key="2">
    <source>
        <dbReference type="Pfam" id="PF02796"/>
    </source>
</evidence>
<dbReference type="Gene3D" id="1.10.10.60">
    <property type="entry name" value="Homeodomain-like"/>
    <property type="match status" value="1"/>
</dbReference>
<dbReference type="InterPro" id="IPR009057">
    <property type="entry name" value="Homeodomain-like_sf"/>
</dbReference>
<dbReference type="Pfam" id="PF02796">
    <property type="entry name" value="HTH_7"/>
    <property type="match status" value="1"/>
</dbReference>
<dbReference type="EMBL" id="JBHSLC010000122">
    <property type="protein sequence ID" value="MFC5360168.1"/>
    <property type="molecule type" value="Genomic_DNA"/>
</dbReference>
<dbReference type="InterPro" id="IPR006120">
    <property type="entry name" value="Resolvase_HTH_dom"/>
</dbReference>
<dbReference type="SUPFAM" id="SSF46689">
    <property type="entry name" value="Homeodomain-like"/>
    <property type="match status" value="1"/>
</dbReference>
<evidence type="ECO:0000256" key="1">
    <source>
        <dbReference type="SAM" id="MobiDB-lite"/>
    </source>
</evidence>
<evidence type="ECO:0000313" key="4">
    <source>
        <dbReference type="Proteomes" id="UP001596166"/>
    </source>
</evidence>